<dbReference type="PANTHER" id="PTHR23502:SF60">
    <property type="entry name" value="MAJOR FACILITATOR SUPERFAMILY (MFS) PROFILE DOMAIN-CONTAINING PROTEIN-RELATED"/>
    <property type="match status" value="1"/>
</dbReference>
<protein>
    <recommendedName>
        <fullName evidence="7">Major facilitator superfamily (MFS) profile domain-containing protein</fullName>
    </recommendedName>
</protein>
<organism evidence="8 9">
    <name type="scientific">Paramarasmius palmivorus</name>
    <dbReference type="NCBI Taxonomy" id="297713"/>
    <lineage>
        <taxon>Eukaryota</taxon>
        <taxon>Fungi</taxon>
        <taxon>Dikarya</taxon>
        <taxon>Basidiomycota</taxon>
        <taxon>Agaricomycotina</taxon>
        <taxon>Agaricomycetes</taxon>
        <taxon>Agaricomycetidae</taxon>
        <taxon>Agaricales</taxon>
        <taxon>Marasmiineae</taxon>
        <taxon>Marasmiaceae</taxon>
        <taxon>Paramarasmius</taxon>
    </lineage>
</organism>
<dbReference type="GO" id="GO:0140115">
    <property type="term" value="P:export across plasma membrane"/>
    <property type="evidence" value="ECO:0007669"/>
    <property type="project" value="UniProtKB-ARBA"/>
</dbReference>
<dbReference type="InterPro" id="IPR005829">
    <property type="entry name" value="Sugar_transporter_CS"/>
</dbReference>
<dbReference type="SUPFAM" id="SSF103473">
    <property type="entry name" value="MFS general substrate transporter"/>
    <property type="match status" value="1"/>
</dbReference>
<dbReference type="InterPro" id="IPR036259">
    <property type="entry name" value="MFS_trans_sf"/>
</dbReference>
<feature type="compositionally biased region" description="Basic and acidic residues" evidence="5">
    <location>
        <begin position="31"/>
        <end position="46"/>
    </location>
</feature>
<evidence type="ECO:0000313" key="8">
    <source>
        <dbReference type="EMBL" id="KAK7060608.1"/>
    </source>
</evidence>
<keyword evidence="4 6" id="KW-0472">Membrane</keyword>
<feature type="domain" description="Major facilitator superfamily (MFS) profile" evidence="7">
    <location>
        <begin position="84"/>
        <end position="401"/>
    </location>
</feature>
<feature type="transmembrane region" description="Helical" evidence="6">
    <location>
        <begin position="82"/>
        <end position="107"/>
    </location>
</feature>
<keyword evidence="9" id="KW-1185">Reference proteome</keyword>
<dbReference type="PROSITE" id="PS50850">
    <property type="entry name" value="MFS"/>
    <property type="match status" value="1"/>
</dbReference>
<gene>
    <name evidence="8" type="ORF">VNI00_001374</name>
</gene>
<comment type="subcellular location">
    <subcellularLocation>
        <location evidence="1">Membrane</location>
        <topology evidence="1">Multi-pass membrane protein</topology>
    </subcellularLocation>
</comment>
<dbReference type="PANTHER" id="PTHR23502">
    <property type="entry name" value="MAJOR FACILITATOR SUPERFAMILY"/>
    <property type="match status" value="1"/>
</dbReference>
<feature type="transmembrane region" description="Helical" evidence="6">
    <location>
        <begin position="119"/>
        <end position="139"/>
    </location>
</feature>
<evidence type="ECO:0000313" key="9">
    <source>
        <dbReference type="Proteomes" id="UP001383192"/>
    </source>
</evidence>
<feature type="transmembrane region" description="Helical" evidence="6">
    <location>
        <begin position="358"/>
        <end position="378"/>
    </location>
</feature>
<dbReference type="Proteomes" id="UP001383192">
    <property type="component" value="Unassembled WGS sequence"/>
</dbReference>
<evidence type="ECO:0000256" key="5">
    <source>
        <dbReference type="SAM" id="MobiDB-lite"/>
    </source>
</evidence>
<dbReference type="InterPro" id="IPR020846">
    <property type="entry name" value="MFS_dom"/>
</dbReference>
<keyword evidence="2 6" id="KW-0812">Transmembrane</keyword>
<sequence length="401" mass="44103">MPNSHSDTESQTTLDRHIIQPEHPASATTTDLEKLPDQKEGKKRESSNVSVRVVDPRYETDDVTIVDWDIDDAENPRKRKKIIATCLVSALTFLTPLSSAMIAPAGTLIAEEFKITDDFVVNMITSVFVLAYAVGPLIIGPLSELFGRKYVGTIANIIYFGCGFARNTGQLIAFRFLSGIGGSAPFAVSGGVLGDIWTAEERGAANGLYTVGAVLGTGVGPVCGAWIAERTSWRWVVIIILLSYHRAITHEQDLVLGHKYTYAPTLLARRAAKIRVERGLPKGDLTLVRSKYENPDWKLGAFVWKSVIRPFELFIQEPIIQVIGAYMTFLYGVVYLVLTTIPNIFLVERGESLGISGLHYIAHIIGAVLAASFSMVTLDPLYRYLKGRKGGIGQPEYRIRG</sequence>
<dbReference type="GO" id="GO:0022857">
    <property type="term" value="F:transmembrane transporter activity"/>
    <property type="evidence" value="ECO:0007669"/>
    <property type="project" value="InterPro"/>
</dbReference>
<dbReference type="InterPro" id="IPR011701">
    <property type="entry name" value="MFS"/>
</dbReference>
<evidence type="ECO:0000256" key="4">
    <source>
        <dbReference type="ARBA" id="ARBA00023136"/>
    </source>
</evidence>
<evidence type="ECO:0000256" key="6">
    <source>
        <dbReference type="SAM" id="Phobius"/>
    </source>
</evidence>
<dbReference type="GO" id="GO:0005886">
    <property type="term" value="C:plasma membrane"/>
    <property type="evidence" value="ECO:0007669"/>
    <property type="project" value="TreeGrafter"/>
</dbReference>
<proteinExistence type="predicted"/>
<evidence type="ECO:0000259" key="7">
    <source>
        <dbReference type="PROSITE" id="PS50850"/>
    </source>
</evidence>
<dbReference type="Pfam" id="PF07690">
    <property type="entry name" value="MFS_1"/>
    <property type="match status" value="1"/>
</dbReference>
<evidence type="ECO:0000256" key="1">
    <source>
        <dbReference type="ARBA" id="ARBA00004141"/>
    </source>
</evidence>
<evidence type="ECO:0000256" key="2">
    <source>
        <dbReference type="ARBA" id="ARBA00022692"/>
    </source>
</evidence>
<feature type="transmembrane region" description="Helical" evidence="6">
    <location>
        <begin position="319"/>
        <end position="338"/>
    </location>
</feature>
<keyword evidence="3 6" id="KW-1133">Transmembrane helix</keyword>
<dbReference type="EMBL" id="JAYKXP010000003">
    <property type="protein sequence ID" value="KAK7060608.1"/>
    <property type="molecule type" value="Genomic_DNA"/>
</dbReference>
<dbReference type="PROSITE" id="PS00216">
    <property type="entry name" value="SUGAR_TRANSPORT_1"/>
    <property type="match status" value="1"/>
</dbReference>
<dbReference type="GO" id="GO:0042908">
    <property type="term" value="P:xenobiotic transport"/>
    <property type="evidence" value="ECO:0007669"/>
    <property type="project" value="UniProtKB-ARBA"/>
</dbReference>
<dbReference type="Gene3D" id="1.20.1720.10">
    <property type="entry name" value="Multidrug resistance protein D"/>
    <property type="match status" value="1"/>
</dbReference>
<feature type="region of interest" description="Disordered" evidence="5">
    <location>
        <begin position="1"/>
        <end position="50"/>
    </location>
</feature>
<evidence type="ECO:0000256" key="3">
    <source>
        <dbReference type="ARBA" id="ARBA00022989"/>
    </source>
</evidence>
<name>A0AAW0E5I6_9AGAR</name>
<reference evidence="8 9" key="1">
    <citation type="submission" date="2024-01" db="EMBL/GenBank/DDBJ databases">
        <title>A draft genome for a cacao thread blight-causing isolate of Paramarasmius palmivorus.</title>
        <authorList>
            <person name="Baruah I.K."/>
            <person name="Bukari Y."/>
            <person name="Amoako-Attah I."/>
            <person name="Meinhardt L.W."/>
            <person name="Bailey B.A."/>
            <person name="Cohen S.P."/>
        </authorList>
    </citation>
    <scope>NUCLEOTIDE SEQUENCE [LARGE SCALE GENOMIC DNA]</scope>
    <source>
        <strain evidence="8 9">GH-12</strain>
    </source>
</reference>
<comment type="caution">
    <text evidence="8">The sequence shown here is derived from an EMBL/GenBank/DDBJ whole genome shotgun (WGS) entry which is preliminary data.</text>
</comment>
<dbReference type="AlphaFoldDB" id="A0AAW0E5I6"/>
<accession>A0AAW0E5I6</accession>
<feature type="compositionally biased region" description="Polar residues" evidence="5">
    <location>
        <begin position="1"/>
        <end position="13"/>
    </location>
</feature>